<dbReference type="GO" id="GO:0008168">
    <property type="term" value="F:methyltransferase activity"/>
    <property type="evidence" value="ECO:0007669"/>
    <property type="project" value="UniProtKB-KW"/>
</dbReference>
<keyword evidence="2" id="KW-0489">Methyltransferase</keyword>
<keyword evidence="3" id="KW-1185">Reference proteome</keyword>
<proteinExistence type="predicted"/>
<evidence type="ECO:0000259" key="1">
    <source>
        <dbReference type="Pfam" id="PF13649"/>
    </source>
</evidence>
<feature type="domain" description="Methyltransferase" evidence="1">
    <location>
        <begin position="43"/>
        <end position="115"/>
    </location>
</feature>
<accession>A0A171DGN7</accession>
<dbReference type="Proteomes" id="UP000077701">
    <property type="component" value="Unassembled WGS sequence"/>
</dbReference>
<dbReference type="InterPro" id="IPR029063">
    <property type="entry name" value="SAM-dependent_MTases_sf"/>
</dbReference>
<dbReference type="GO" id="GO:0032259">
    <property type="term" value="P:methylation"/>
    <property type="evidence" value="ECO:0007669"/>
    <property type="project" value="UniProtKB-KW"/>
</dbReference>
<reference evidence="2 3" key="1">
    <citation type="journal article" date="2016" name="Genome Announc.">
        <title>Draft Genome Sequence of Planomonospora sphaerica JCM9374, a Rare Actinomycete.</title>
        <authorList>
            <person name="Dohra H."/>
            <person name="Suzuki T."/>
            <person name="Inoue Y."/>
            <person name="Kodani S."/>
        </authorList>
    </citation>
    <scope>NUCLEOTIDE SEQUENCE [LARGE SCALE GENOMIC DNA]</scope>
    <source>
        <strain evidence="2 3">JCM 9374</strain>
    </source>
</reference>
<evidence type="ECO:0000313" key="2">
    <source>
        <dbReference type="EMBL" id="GAT68382.1"/>
    </source>
</evidence>
<dbReference type="AlphaFoldDB" id="A0A171DGN7"/>
<dbReference type="EMBL" id="BDCX01000009">
    <property type="protein sequence ID" value="GAT68382.1"/>
    <property type="molecule type" value="Genomic_DNA"/>
</dbReference>
<dbReference type="SUPFAM" id="SSF53335">
    <property type="entry name" value="S-adenosyl-L-methionine-dependent methyltransferases"/>
    <property type="match status" value="1"/>
</dbReference>
<organism evidence="2 3">
    <name type="scientific">Planomonospora sphaerica</name>
    <dbReference type="NCBI Taxonomy" id="161355"/>
    <lineage>
        <taxon>Bacteria</taxon>
        <taxon>Bacillati</taxon>
        <taxon>Actinomycetota</taxon>
        <taxon>Actinomycetes</taxon>
        <taxon>Streptosporangiales</taxon>
        <taxon>Streptosporangiaceae</taxon>
        <taxon>Planomonospora</taxon>
    </lineage>
</organism>
<dbReference type="Pfam" id="PF13649">
    <property type="entry name" value="Methyltransf_25"/>
    <property type="match status" value="1"/>
</dbReference>
<reference evidence="3" key="2">
    <citation type="submission" date="2016-04" db="EMBL/GenBank/DDBJ databases">
        <title>Planomonospora sphaerica JCM9374 whole genome shotgun sequence.</title>
        <authorList>
            <person name="Suzuki T."/>
            <person name="Dohra H."/>
            <person name="Kodani S."/>
        </authorList>
    </citation>
    <scope>NUCLEOTIDE SEQUENCE [LARGE SCALE GENOMIC DNA]</scope>
    <source>
        <strain evidence="3">JCM 9374</strain>
    </source>
</reference>
<dbReference type="CDD" id="cd02440">
    <property type="entry name" value="AdoMet_MTases"/>
    <property type="match status" value="1"/>
</dbReference>
<evidence type="ECO:0000313" key="3">
    <source>
        <dbReference type="Proteomes" id="UP000077701"/>
    </source>
</evidence>
<gene>
    <name evidence="2" type="ORF">PS9374_04045</name>
</gene>
<sequence length="249" mass="27591">MAGMSLRFHEIAEGGHRILNPFTDEKLALLGRVARLRHGMRLLDLCCGKGEMLCSWSLEHGIEGTGVDISEVFLDAAHERAVELGVAGRVRFERGDAGAYRAEPGSYDVVSCLGATWIGGGLEGTVKLMLPALAEDGILLVGEPYWTDEPPAAAYEAFGFGPDDFTSLTGTFDRFEVAGTEVLEMVLADGDSWDRYAASQWWTVSDWLRANPEDPDAGEMRTFLERGRRSHIEYGRRYLGWGVFVLRRR</sequence>
<dbReference type="InterPro" id="IPR041698">
    <property type="entry name" value="Methyltransf_25"/>
</dbReference>
<dbReference type="PANTHER" id="PTHR43464:SF3">
    <property type="entry name" value="SAM-DEPENDENT METHYLTRANSFERASE"/>
    <property type="match status" value="1"/>
</dbReference>
<name>A0A171DGN7_9ACTN</name>
<dbReference type="Gene3D" id="3.40.50.150">
    <property type="entry name" value="Vaccinia Virus protein VP39"/>
    <property type="match status" value="1"/>
</dbReference>
<dbReference type="PANTHER" id="PTHR43464">
    <property type="entry name" value="METHYLTRANSFERASE"/>
    <property type="match status" value="1"/>
</dbReference>
<keyword evidence="2" id="KW-0808">Transferase</keyword>
<dbReference type="STRING" id="161355.PS9374_04045"/>
<protein>
    <submittedName>
        <fullName evidence="2">Type 11 methyltransferase</fullName>
    </submittedName>
</protein>
<comment type="caution">
    <text evidence="2">The sequence shown here is derived from an EMBL/GenBank/DDBJ whole genome shotgun (WGS) entry which is preliminary data.</text>
</comment>